<dbReference type="EMBL" id="CP000383">
    <property type="protein sequence ID" value="ABG59466.1"/>
    <property type="molecule type" value="Genomic_DNA"/>
</dbReference>
<evidence type="ECO:0000256" key="6">
    <source>
        <dbReference type="RuleBase" id="RU003376"/>
    </source>
</evidence>
<dbReference type="EC" id="1.9.3.1" evidence="9"/>
<feature type="domain" description="Heme-copper oxidase subunit III family profile" evidence="8">
    <location>
        <begin position="1"/>
        <end position="180"/>
    </location>
</feature>
<dbReference type="GO" id="GO:0016491">
    <property type="term" value="F:oxidoreductase activity"/>
    <property type="evidence" value="ECO:0007669"/>
    <property type="project" value="UniProtKB-KW"/>
</dbReference>
<dbReference type="SUPFAM" id="SSF81452">
    <property type="entry name" value="Cytochrome c oxidase subunit III-like"/>
    <property type="match status" value="1"/>
</dbReference>
<evidence type="ECO:0000313" key="10">
    <source>
        <dbReference type="Proteomes" id="UP000001822"/>
    </source>
</evidence>
<feature type="transmembrane region" description="Helical" evidence="7">
    <location>
        <begin position="72"/>
        <end position="92"/>
    </location>
</feature>
<feature type="transmembrane region" description="Helical" evidence="7">
    <location>
        <begin position="7"/>
        <end position="28"/>
    </location>
</feature>
<dbReference type="PANTHER" id="PTHR11403">
    <property type="entry name" value="CYTOCHROME C OXIDASE SUBUNIT III"/>
    <property type="match status" value="1"/>
</dbReference>
<evidence type="ECO:0000256" key="1">
    <source>
        <dbReference type="ARBA" id="ARBA00004141"/>
    </source>
</evidence>
<name>A0A6N4SST2_CYTH3</name>
<evidence type="ECO:0000313" key="9">
    <source>
        <dbReference type="EMBL" id="ABG59466.1"/>
    </source>
</evidence>
<dbReference type="AlphaFoldDB" id="A0A6N4SST2"/>
<dbReference type="PANTHER" id="PTHR11403:SF10">
    <property type="entry name" value="CYTOCHROME C OXIDASE"/>
    <property type="match status" value="1"/>
</dbReference>
<feature type="transmembrane region" description="Helical" evidence="7">
    <location>
        <begin position="44"/>
        <end position="65"/>
    </location>
</feature>
<reference evidence="9 10" key="1">
    <citation type="journal article" date="2007" name="Appl. Environ. Microbiol.">
        <title>Genome sequence of the cellulolytic gliding bacterium Cytophaga hutchinsonii.</title>
        <authorList>
            <person name="Xie G."/>
            <person name="Bruce D.C."/>
            <person name="Challacombe J.F."/>
            <person name="Chertkov O."/>
            <person name="Detter J.C."/>
            <person name="Gilna P."/>
            <person name="Han C.S."/>
            <person name="Lucas S."/>
            <person name="Misra M."/>
            <person name="Myers G.L."/>
            <person name="Richardson P."/>
            <person name="Tapia R."/>
            <person name="Thayer N."/>
            <person name="Thompson L.S."/>
            <person name="Brettin T.S."/>
            <person name="Henrissat B."/>
            <person name="Wilson D.B."/>
            <person name="McBride M.J."/>
        </authorList>
    </citation>
    <scope>NUCLEOTIDE SEQUENCE [LARGE SCALE GENOMIC DNA]</scope>
    <source>
        <strain evidence="10">ATCC 33406 / DSM 1761 / CIP 103989 / NBRC 15051 / NCIMB 9469 / D465</strain>
    </source>
</reference>
<keyword evidence="3 6" id="KW-0812">Transmembrane</keyword>
<proteinExistence type="inferred from homology"/>
<dbReference type="Proteomes" id="UP000001822">
    <property type="component" value="Chromosome"/>
</dbReference>
<protein>
    <submittedName>
        <fullName evidence="9">Cytochrome c oxidase, subunit III</fullName>
        <ecNumber evidence="9">1.9.3.1</ecNumber>
    </submittedName>
</protein>
<gene>
    <name evidence="9" type="primary">coxO</name>
    <name evidence="9" type="ordered locus">CHU_2203</name>
</gene>
<dbReference type="Gene3D" id="1.20.120.80">
    <property type="entry name" value="Cytochrome c oxidase, subunit III, four-helix bundle"/>
    <property type="match status" value="1"/>
</dbReference>
<keyword evidence="4 7" id="KW-1133">Transmembrane helix</keyword>
<evidence type="ECO:0000256" key="7">
    <source>
        <dbReference type="SAM" id="Phobius"/>
    </source>
</evidence>
<dbReference type="InterPro" id="IPR035973">
    <property type="entry name" value="Cyt_c_oxidase_su3-like_sf"/>
</dbReference>
<keyword evidence="9" id="KW-0560">Oxidoreductase</keyword>
<evidence type="ECO:0000256" key="3">
    <source>
        <dbReference type="ARBA" id="ARBA00022692"/>
    </source>
</evidence>
<dbReference type="CDD" id="cd02865">
    <property type="entry name" value="Heme_Cu_Oxidase_III_2"/>
    <property type="match status" value="1"/>
</dbReference>
<organism evidence="9 10">
    <name type="scientific">Cytophaga hutchinsonii (strain ATCC 33406 / DSM 1761 / CIP 103989 / NBRC 15051 / NCIMB 9469 / D465)</name>
    <dbReference type="NCBI Taxonomy" id="269798"/>
    <lineage>
        <taxon>Bacteria</taxon>
        <taxon>Pseudomonadati</taxon>
        <taxon>Bacteroidota</taxon>
        <taxon>Cytophagia</taxon>
        <taxon>Cytophagales</taxon>
        <taxon>Cytophagaceae</taxon>
        <taxon>Cytophaga</taxon>
    </lineage>
</organism>
<dbReference type="GO" id="GO:0005886">
    <property type="term" value="C:plasma membrane"/>
    <property type="evidence" value="ECO:0007669"/>
    <property type="project" value="UniProtKB-SubCell"/>
</dbReference>
<evidence type="ECO:0000256" key="2">
    <source>
        <dbReference type="ARBA" id="ARBA00010581"/>
    </source>
</evidence>
<comment type="similarity">
    <text evidence="2 6">Belongs to the cytochrome c oxidase subunit 3 family.</text>
</comment>
<dbReference type="PROSITE" id="PS50253">
    <property type="entry name" value="COX3"/>
    <property type="match status" value="1"/>
</dbReference>
<evidence type="ECO:0000259" key="8">
    <source>
        <dbReference type="PROSITE" id="PS50253"/>
    </source>
</evidence>
<evidence type="ECO:0000256" key="4">
    <source>
        <dbReference type="ARBA" id="ARBA00022989"/>
    </source>
</evidence>
<dbReference type="InterPro" id="IPR024791">
    <property type="entry name" value="Cyt_c/ubiquinol_Oxase_su3"/>
</dbReference>
<keyword evidence="5 7" id="KW-0472">Membrane</keyword>
<dbReference type="RefSeq" id="WP_011585583.1">
    <property type="nucleotide sequence ID" value="NC_008255.1"/>
</dbReference>
<dbReference type="GO" id="GO:0019646">
    <property type="term" value="P:aerobic electron transport chain"/>
    <property type="evidence" value="ECO:0007669"/>
    <property type="project" value="InterPro"/>
</dbReference>
<dbReference type="InterPro" id="IPR013833">
    <property type="entry name" value="Cyt_c_oxidase_su3_a-hlx"/>
</dbReference>
<accession>A0A6N4SST2</accession>
<dbReference type="InterPro" id="IPR000298">
    <property type="entry name" value="Cyt_c_oxidase-like_su3"/>
</dbReference>
<feature type="transmembrane region" description="Helical" evidence="7">
    <location>
        <begin position="161"/>
        <end position="178"/>
    </location>
</feature>
<sequence>MEPKKFLLWLFIVTIVMLFAAMTSAYLVRSTDGDWLKFDLPNRFLVSTGVIILSSVTMQWAFGAAKNNNRTMLLVALTGTIILGLIFLKLQVDGWGQLVDQKVFLGGRYSNPAGSFVYILSGLHGFHLITGLIYLLIVLYSSIRTQAGSLNLLQIEMCTTYWHFLDLLWIYLFVFLQVNN</sequence>
<dbReference type="KEGG" id="chu:CHU_2203"/>
<dbReference type="Pfam" id="PF00510">
    <property type="entry name" value="COX3"/>
    <property type="match status" value="1"/>
</dbReference>
<dbReference type="GO" id="GO:0004129">
    <property type="term" value="F:cytochrome-c oxidase activity"/>
    <property type="evidence" value="ECO:0007669"/>
    <property type="project" value="InterPro"/>
</dbReference>
<feature type="transmembrane region" description="Helical" evidence="7">
    <location>
        <begin position="116"/>
        <end position="140"/>
    </location>
</feature>
<evidence type="ECO:0000256" key="5">
    <source>
        <dbReference type="ARBA" id="ARBA00023136"/>
    </source>
</evidence>
<comment type="subcellular location">
    <subcellularLocation>
        <location evidence="6">Cell membrane</location>
        <topology evidence="6">Multi-pass membrane protein</topology>
    </subcellularLocation>
    <subcellularLocation>
        <location evidence="1">Membrane</location>
        <topology evidence="1">Multi-pass membrane protein</topology>
    </subcellularLocation>
</comment>
<keyword evidence="10" id="KW-1185">Reference proteome</keyword>